<proteinExistence type="predicted"/>
<dbReference type="Proteomes" id="UP000263833">
    <property type="component" value="Unassembled WGS sequence"/>
</dbReference>
<dbReference type="EMBL" id="QRGP01000002">
    <property type="protein sequence ID" value="RDV03049.1"/>
    <property type="molecule type" value="Genomic_DNA"/>
</dbReference>
<organism evidence="1 2">
    <name type="scientific">Sphingorhabdus pulchriflava</name>
    <dbReference type="NCBI Taxonomy" id="2292257"/>
    <lineage>
        <taxon>Bacteria</taxon>
        <taxon>Pseudomonadati</taxon>
        <taxon>Pseudomonadota</taxon>
        <taxon>Alphaproteobacteria</taxon>
        <taxon>Sphingomonadales</taxon>
        <taxon>Sphingomonadaceae</taxon>
        <taxon>Sphingorhabdus</taxon>
    </lineage>
</organism>
<name>A0A371B635_9SPHN</name>
<keyword evidence="2" id="KW-1185">Reference proteome</keyword>
<accession>A0A371B635</accession>
<reference evidence="2" key="1">
    <citation type="submission" date="2018-08" db="EMBL/GenBank/DDBJ databases">
        <authorList>
            <person name="Kim S.-J."/>
            <person name="Jung G.-Y."/>
        </authorList>
    </citation>
    <scope>NUCLEOTIDE SEQUENCE [LARGE SCALE GENOMIC DNA]</scope>
    <source>
        <strain evidence="2">GY_G</strain>
    </source>
</reference>
<protein>
    <submittedName>
        <fullName evidence="1">Uncharacterized protein</fullName>
    </submittedName>
</protein>
<dbReference type="AlphaFoldDB" id="A0A371B635"/>
<gene>
    <name evidence="1" type="ORF">DXH95_11385</name>
</gene>
<sequence>MNLRLVVPVHCSVQYEGLPGLETSSGRISLGNVREYCNASGGYELVMAYAPGSLRGATVQVGGEVIVLDGSGRAVLSRESGPKMQTRPVSILPGANGIDTNQLAIDIHPIQG</sequence>
<dbReference type="OrthoDB" id="7189339at2"/>
<evidence type="ECO:0000313" key="1">
    <source>
        <dbReference type="EMBL" id="RDV03049.1"/>
    </source>
</evidence>
<evidence type="ECO:0000313" key="2">
    <source>
        <dbReference type="Proteomes" id="UP000263833"/>
    </source>
</evidence>
<comment type="caution">
    <text evidence="1">The sequence shown here is derived from an EMBL/GenBank/DDBJ whole genome shotgun (WGS) entry which is preliminary data.</text>
</comment>
<dbReference type="RefSeq" id="WP_115550153.1">
    <property type="nucleotide sequence ID" value="NZ_QRGP01000002.1"/>
</dbReference>